<dbReference type="EMBL" id="BONN01000001">
    <property type="protein sequence ID" value="GIG31360.1"/>
    <property type="molecule type" value="Genomic_DNA"/>
</dbReference>
<keyword evidence="2" id="KW-1185">Reference proteome</keyword>
<reference evidence="1 2" key="1">
    <citation type="submission" date="2021-01" db="EMBL/GenBank/DDBJ databases">
        <title>Whole genome shotgun sequence of Cellulomonas oligotrophica NBRC 109435.</title>
        <authorList>
            <person name="Komaki H."/>
            <person name="Tamura T."/>
        </authorList>
    </citation>
    <scope>NUCLEOTIDE SEQUENCE [LARGE SCALE GENOMIC DNA]</scope>
    <source>
        <strain evidence="1 2">NBRC 109435</strain>
    </source>
</reference>
<sequence>MGGMASYRVVTERWEVLGAPFDAPDDRSAFALLPAHLEVPPPAAAALVGLQVQVGAGWLDVGLWSRTSPEDDAAPATR</sequence>
<protein>
    <submittedName>
        <fullName evidence="1">Uncharacterized protein</fullName>
    </submittedName>
</protein>
<evidence type="ECO:0000313" key="1">
    <source>
        <dbReference type="EMBL" id="GIG31360.1"/>
    </source>
</evidence>
<comment type="caution">
    <text evidence="1">The sequence shown here is derived from an EMBL/GenBank/DDBJ whole genome shotgun (WGS) entry which is preliminary data.</text>
</comment>
<proteinExistence type="predicted"/>
<gene>
    <name evidence="1" type="ORF">Col01nite_05190</name>
</gene>
<organism evidence="1 2">
    <name type="scientific">Cellulomonas oligotrophica</name>
    <dbReference type="NCBI Taxonomy" id="931536"/>
    <lineage>
        <taxon>Bacteria</taxon>
        <taxon>Bacillati</taxon>
        <taxon>Actinomycetota</taxon>
        <taxon>Actinomycetes</taxon>
        <taxon>Micrococcales</taxon>
        <taxon>Cellulomonadaceae</taxon>
        <taxon>Cellulomonas</taxon>
    </lineage>
</organism>
<accession>A0ABQ4D6L6</accession>
<dbReference type="Proteomes" id="UP000618382">
    <property type="component" value="Unassembled WGS sequence"/>
</dbReference>
<name>A0ABQ4D6L6_9CELL</name>
<evidence type="ECO:0000313" key="2">
    <source>
        <dbReference type="Proteomes" id="UP000618382"/>
    </source>
</evidence>